<evidence type="ECO:0000313" key="7">
    <source>
        <dbReference type="Proteomes" id="UP000070035"/>
    </source>
</evidence>
<gene>
    <name evidence="6" type="ORF">AKJ44_01730</name>
</gene>
<proteinExistence type="predicted"/>
<organism evidence="6 7">
    <name type="scientific">candidate division MSBL1 archaeon SCGC-AAA261F17</name>
    <dbReference type="NCBI Taxonomy" id="1698274"/>
    <lineage>
        <taxon>Archaea</taxon>
        <taxon>Methanobacteriati</taxon>
        <taxon>Methanobacteriota</taxon>
        <taxon>candidate division MSBL1</taxon>
    </lineage>
</organism>
<feature type="domain" description="4Fe-4S ferredoxin-type" evidence="5">
    <location>
        <begin position="80"/>
        <end position="109"/>
    </location>
</feature>
<reference evidence="6 7" key="1">
    <citation type="journal article" date="2016" name="Sci. Rep.">
        <title>Metabolic traits of an uncultured archaeal lineage -MSBL1- from brine pools of the Red Sea.</title>
        <authorList>
            <person name="Mwirichia R."/>
            <person name="Alam I."/>
            <person name="Rashid M."/>
            <person name="Vinu M."/>
            <person name="Ba-Alawi W."/>
            <person name="Anthony Kamau A."/>
            <person name="Kamanda Ngugi D."/>
            <person name="Goker M."/>
            <person name="Klenk H.P."/>
            <person name="Bajic V."/>
            <person name="Stingl U."/>
        </authorList>
    </citation>
    <scope>NUCLEOTIDE SEQUENCE [LARGE SCALE GENOMIC DNA]</scope>
    <source>
        <strain evidence="6">SCGC-AAA261F17</strain>
    </source>
</reference>
<dbReference type="Pfam" id="PF12800">
    <property type="entry name" value="Fer4_4"/>
    <property type="match status" value="1"/>
</dbReference>
<keyword evidence="4" id="KW-0411">Iron-sulfur</keyword>
<dbReference type="InterPro" id="IPR017896">
    <property type="entry name" value="4Fe4S_Fe-S-bd"/>
</dbReference>
<dbReference type="InterPro" id="IPR017900">
    <property type="entry name" value="4Fe4S_Fe_S_CS"/>
</dbReference>
<dbReference type="Pfam" id="PF13247">
    <property type="entry name" value="Fer4_11"/>
    <property type="match status" value="1"/>
</dbReference>
<evidence type="ECO:0000313" key="6">
    <source>
        <dbReference type="EMBL" id="KXB01978.1"/>
    </source>
</evidence>
<evidence type="ECO:0000256" key="2">
    <source>
        <dbReference type="ARBA" id="ARBA00022723"/>
    </source>
</evidence>
<keyword evidence="1" id="KW-0004">4Fe-4S</keyword>
<sequence length="209" mass="23587">MRWGMVIKLKRCVGCQTCLVACSFGNAFPPTNYQNKTIDYEEGEFPDVERVLLPALCMHCGEAPCEDVCPTDAIQRTESGVVWIDYNECIGCKSCMLVCPYGVISFFDGDVGRYEGLPIGERIKREYPKDVCIKCDLCRERVEKGLEKGLEPGEDLEATPLCVIRCPTEARVFGDLDDSDSEVSKLIKEEKGFQLYPQYETDPAVYYVR</sequence>
<dbReference type="CDD" id="cd10551">
    <property type="entry name" value="PsrB"/>
    <property type="match status" value="1"/>
</dbReference>
<feature type="domain" description="4Fe-4S ferredoxin-type" evidence="5">
    <location>
        <begin position="48"/>
        <end position="79"/>
    </location>
</feature>
<evidence type="ECO:0000256" key="1">
    <source>
        <dbReference type="ARBA" id="ARBA00022485"/>
    </source>
</evidence>
<dbReference type="SUPFAM" id="SSF54862">
    <property type="entry name" value="4Fe-4S ferredoxins"/>
    <property type="match status" value="1"/>
</dbReference>
<keyword evidence="2" id="KW-0479">Metal-binding</keyword>
<dbReference type="GO" id="GO:0016491">
    <property type="term" value="F:oxidoreductase activity"/>
    <property type="evidence" value="ECO:0007669"/>
    <property type="project" value="UniProtKB-ARBA"/>
</dbReference>
<dbReference type="Proteomes" id="UP000070035">
    <property type="component" value="Unassembled WGS sequence"/>
</dbReference>
<dbReference type="EMBL" id="LHXY01000018">
    <property type="protein sequence ID" value="KXB01978.1"/>
    <property type="molecule type" value="Genomic_DNA"/>
</dbReference>
<dbReference type="PANTHER" id="PTHR43177:SF3">
    <property type="entry name" value="PROTEIN NRFC HOMOLOG"/>
    <property type="match status" value="1"/>
</dbReference>
<evidence type="ECO:0000256" key="4">
    <source>
        <dbReference type="ARBA" id="ARBA00023014"/>
    </source>
</evidence>
<dbReference type="GO" id="GO:0051539">
    <property type="term" value="F:4 iron, 4 sulfur cluster binding"/>
    <property type="evidence" value="ECO:0007669"/>
    <property type="project" value="UniProtKB-KW"/>
</dbReference>
<keyword evidence="3" id="KW-0408">Iron</keyword>
<evidence type="ECO:0000256" key="3">
    <source>
        <dbReference type="ARBA" id="ARBA00023004"/>
    </source>
</evidence>
<keyword evidence="7" id="KW-1185">Reference proteome</keyword>
<dbReference type="InterPro" id="IPR050954">
    <property type="entry name" value="ET_IronSulfur_Cluster-Binding"/>
</dbReference>
<comment type="caution">
    <text evidence="6">The sequence shown here is derived from an EMBL/GenBank/DDBJ whole genome shotgun (WGS) entry which is preliminary data.</text>
</comment>
<dbReference type="Gene3D" id="3.30.70.20">
    <property type="match status" value="2"/>
</dbReference>
<accession>A0A133V6A3</accession>
<dbReference type="PROSITE" id="PS51379">
    <property type="entry name" value="4FE4S_FER_2"/>
    <property type="match status" value="3"/>
</dbReference>
<dbReference type="PROSITE" id="PS00198">
    <property type="entry name" value="4FE4S_FER_1"/>
    <property type="match status" value="1"/>
</dbReference>
<name>A0A133V6A3_9EURY</name>
<feature type="domain" description="4Fe-4S ferredoxin-type" evidence="5">
    <location>
        <begin position="3"/>
        <end position="33"/>
    </location>
</feature>
<protein>
    <recommendedName>
        <fullName evidence="5">4Fe-4S ferredoxin-type domain-containing protein</fullName>
    </recommendedName>
</protein>
<dbReference type="AlphaFoldDB" id="A0A133V6A3"/>
<dbReference type="PANTHER" id="PTHR43177">
    <property type="entry name" value="PROTEIN NRFC"/>
    <property type="match status" value="1"/>
</dbReference>
<evidence type="ECO:0000259" key="5">
    <source>
        <dbReference type="PROSITE" id="PS51379"/>
    </source>
</evidence>
<dbReference type="GO" id="GO:0046872">
    <property type="term" value="F:metal ion binding"/>
    <property type="evidence" value="ECO:0007669"/>
    <property type="project" value="UniProtKB-KW"/>
</dbReference>